<evidence type="ECO:0000313" key="9">
    <source>
        <dbReference type="EMBL" id="SIT10038.1"/>
    </source>
</evidence>
<dbReference type="InterPro" id="IPR000871">
    <property type="entry name" value="Beta-lactam_class-A"/>
</dbReference>
<evidence type="ECO:0000256" key="5">
    <source>
        <dbReference type="ARBA" id="ARBA00023251"/>
    </source>
</evidence>
<evidence type="ECO:0000256" key="2">
    <source>
        <dbReference type="ARBA" id="ARBA00009009"/>
    </source>
</evidence>
<dbReference type="Proteomes" id="UP000186216">
    <property type="component" value="Unassembled WGS sequence"/>
</dbReference>
<reference evidence="9 11" key="1">
    <citation type="submission" date="2017-01" db="EMBL/GenBank/DDBJ databases">
        <authorList>
            <person name="Varghese N."/>
            <person name="Submissions S."/>
        </authorList>
    </citation>
    <scope>NUCLEOTIDE SEQUENCE [LARGE SCALE GENOMIC DNA]</scope>
    <source>
        <strain evidence="9 11">DSM 18447</strain>
    </source>
</reference>
<dbReference type="AlphaFoldDB" id="A0AA46A787"/>
<organism evidence="9 11">
    <name type="scientific">Paracoccus saliphilus</name>
    <dbReference type="NCBI Taxonomy" id="405559"/>
    <lineage>
        <taxon>Bacteria</taxon>
        <taxon>Pseudomonadati</taxon>
        <taxon>Pseudomonadota</taxon>
        <taxon>Alphaproteobacteria</taxon>
        <taxon>Rhodobacterales</taxon>
        <taxon>Paracoccaceae</taxon>
        <taxon>Paracoccus</taxon>
    </lineage>
</organism>
<protein>
    <recommendedName>
        <fullName evidence="3 6">Beta-lactamase</fullName>
        <ecNumber evidence="3 6">3.5.2.6</ecNumber>
    </recommendedName>
</protein>
<comment type="similarity">
    <text evidence="2 6">Belongs to the class-A beta-lactamase family.</text>
</comment>
<dbReference type="EMBL" id="FTOU01000018">
    <property type="protein sequence ID" value="SIT10038.1"/>
    <property type="molecule type" value="Genomic_DNA"/>
</dbReference>
<dbReference type="GO" id="GO:0008800">
    <property type="term" value="F:beta-lactamase activity"/>
    <property type="evidence" value="ECO:0007669"/>
    <property type="project" value="UniProtKB-UniRule"/>
</dbReference>
<dbReference type="SUPFAM" id="SSF56601">
    <property type="entry name" value="beta-lactamase/transpeptidase-like"/>
    <property type="match status" value="1"/>
</dbReference>
<dbReference type="EC" id="3.5.2.6" evidence="3 6"/>
<dbReference type="InterPro" id="IPR012338">
    <property type="entry name" value="Beta-lactam/transpept-like"/>
</dbReference>
<evidence type="ECO:0000313" key="12">
    <source>
        <dbReference type="Proteomes" id="UP001215549"/>
    </source>
</evidence>
<feature type="chain" id="PRO_5041283277" description="Beta-lactamase" evidence="7">
    <location>
        <begin position="25"/>
        <end position="290"/>
    </location>
</feature>
<dbReference type="Gene3D" id="3.40.710.10">
    <property type="entry name" value="DD-peptidase/beta-lactamase superfamily"/>
    <property type="match status" value="1"/>
</dbReference>
<feature type="domain" description="Beta-lactamase class A catalytic" evidence="8">
    <location>
        <begin position="45"/>
        <end position="260"/>
    </location>
</feature>
<dbReference type="PANTHER" id="PTHR35333:SF3">
    <property type="entry name" value="BETA-LACTAMASE-TYPE TRANSPEPTIDASE FOLD CONTAINING PROTEIN"/>
    <property type="match status" value="1"/>
</dbReference>
<dbReference type="PRINTS" id="PR00118">
    <property type="entry name" value="BLACTAMASEA"/>
</dbReference>
<evidence type="ECO:0000256" key="6">
    <source>
        <dbReference type="RuleBase" id="RU361140"/>
    </source>
</evidence>
<accession>A0AA46A787</accession>
<dbReference type="GO" id="GO:0046677">
    <property type="term" value="P:response to antibiotic"/>
    <property type="evidence" value="ECO:0007669"/>
    <property type="project" value="UniProtKB-UniRule"/>
</dbReference>
<dbReference type="NCBIfam" id="NF033103">
    <property type="entry name" value="bla_class_A"/>
    <property type="match status" value="1"/>
</dbReference>
<dbReference type="Pfam" id="PF13354">
    <property type="entry name" value="Beta-lactamase2"/>
    <property type="match status" value="1"/>
</dbReference>
<keyword evidence="7" id="KW-0732">Signal</keyword>
<reference evidence="10 12" key="2">
    <citation type="submission" date="2021-01" db="EMBL/GenBank/DDBJ databases">
        <title>Biogeographic distribution of Paracoccus.</title>
        <authorList>
            <person name="Hollensteiner J."/>
            <person name="Leineberger J."/>
            <person name="Brinkhoff T."/>
            <person name="Daniel R."/>
        </authorList>
    </citation>
    <scope>NUCLEOTIDE SEQUENCE [LARGE SCALE GENOMIC DNA]</scope>
    <source>
        <strain evidence="10 12">DSM 18447</strain>
    </source>
</reference>
<dbReference type="EMBL" id="CP067140">
    <property type="protein sequence ID" value="WCR03039.1"/>
    <property type="molecule type" value="Genomic_DNA"/>
</dbReference>
<dbReference type="InterPro" id="IPR045155">
    <property type="entry name" value="Beta-lactam_cat"/>
</dbReference>
<evidence type="ECO:0000256" key="3">
    <source>
        <dbReference type="ARBA" id="ARBA00012865"/>
    </source>
</evidence>
<dbReference type="PROSITE" id="PS00146">
    <property type="entry name" value="BETA_LACTAMASE_A"/>
    <property type="match status" value="1"/>
</dbReference>
<evidence type="ECO:0000313" key="11">
    <source>
        <dbReference type="Proteomes" id="UP000186216"/>
    </source>
</evidence>
<dbReference type="GO" id="GO:0030655">
    <property type="term" value="P:beta-lactam antibiotic catabolic process"/>
    <property type="evidence" value="ECO:0007669"/>
    <property type="project" value="InterPro"/>
</dbReference>
<dbReference type="PANTHER" id="PTHR35333">
    <property type="entry name" value="BETA-LACTAMASE"/>
    <property type="match status" value="1"/>
</dbReference>
<comment type="catalytic activity">
    <reaction evidence="1 6">
        <text>a beta-lactam + H2O = a substituted beta-amino acid</text>
        <dbReference type="Rhea" id="RHEA:20401"/>
        <dbReference type="ChEBI" id="CHEBI:15377"/>
        <dbReference type="ChEBI" id="CHEBI:35627"/>
        <dbReference type="ChEBI" id="CHEBI:140347"/>
        <dbReference type="EC" id="3.5.2.6"/>
    </reaction>
</comment>
<keyword evidence="4 6" id="KW-0378">Hydrolase</keyword>
<keyword evidence="12" id="KW-1185">Reference proteome</keyword>
<evidence type="ECO:0000259" key="8">
    <source>
        <dbReference type="Pfam" id="PF13354"/>
    </source>
</evidence>
<name>A0AA46A787_9RHOB</name>
<dbReference type="Proteomes" id="UP001215549">
    <property type="component" value="Chromosome"/>
</dbReference>
<keyword evidence="5 6" id="KW-0046">Antibiotic resistance</keyword>
<feature type="signal peptide" evidence="7">
    <location>
        <begin position="1"/>
        <end position="24"/>
    </location>
</feature>
<dbReference type="InterPro" id="IPR023650">
    <property type="entry name" value="Beta-lactam_class-A_AS"/>
</dbReference>
<evidence type="ECO:0000256" key="1">
    <source>
        <dbReference type="ARBA" id="ARBA00001526"/>
    </source>
</evidence>
<dbReference type="RefSeq" id="WP_076527983.1">
    <property type="nucleotide sequence ID" value="NZ_CP067140.1"/>
</dbReference>
<evidence type="ECO:0000256" key="7">
    <source>
        <dbReference type="SAM" id="SignalP"/>
    </source>
</evidence>
<gene>
    <name evidence="10" type="primary">bla</name>
    <name evidence="10" type="ORF">JHX88_19990</name>
    <name evidence="9" type="ORF">SAMN05421772_11815</name>
</gene>
<proteinExistence type="inferred from homology"/>
<sequence>MNTNCIRIAMAALAGLLWLQPAQAQDPVTDRVIEAEQKLQARVGYHMVDLTSGKATGYRSDERFPMLSTFKVPLCAAVLARVDAGEEELDRRIGYASGDLVEYSPVTEQHVGEGMTLSALCDAAITMSDNTAANLLLETIGGPEGLTTFLRATGDQVSRLDRWETGLNEALPGDPRDTTTPRAMVSTLHRLLFGDALSEAARKILITWMENNLVADDLIRVSLPHGWYIADKSGAGARGARAIVGVLGPEDRPERIVAIYMTETSASIEARNAEIAKIAKVIVTNWNAKN</sequence>
<evidence type="ECO:0000313" key="10">
    <source>
        <dbReference type="EMBL" id="WCR03039.1"/>
    </source>
</evidence>
<evidence type="ECO:0000256" key="4">
    <source>
        <dbReference type="ARBA" id="ARBA00022801"/>
    </source>
</evidence>